<dbReference type="EMBL" id="QPJI01000019">
    <property type="protein sequence ID" value="RCW63289.1"/>
    <property type="molecule type" value="Genomic_DNA"/>
</dbReference>
<dbReference type="Proteomes" id="UP000253647">
    <property type="component" value="Unassembled WGS sequence"/>
</dbReference>
<comment type="caution">
    <text evidence="1">The sequence shown here is derived from an EMBL/GenBank/DDBJ whole genome shotgun (WGS) entry which is preliminary data.</text>
</comment>
<name>A0A368X6F3_MARNT</name>
<gene>
    <name evidence="1" type="ORF">DET61_11956</name>
</gene>
<accession>A0A368X6F3</accession>
<evidence type="ECO:0008006" key="3">
    <source>
        <dbReference type="Google" id="ProtNLM"/>
    </source>
</evidence>
<dbReference type="AlphaFoldDB" id="A0A368X6F3"/>
<organism evidence="1 2">
    <name type="scientific">Marinobacter nauticus</name>
    <name type="common">Marinobacter hydrocarbonoclasticus</name>
    <name type="synonym">Marinobacter aquaeolei</name>
    <dbReference type="NCBI Taxonomy" id="2743"/>
    <lineage>
        <taxon>Bacteria</taxon>
        <taxon>Pseudomonadati</taxon>
        <taxon>Pseudomonadota</taxon>
        <taxon>Gammaproteobacteria</taxon>
        <taxon>Pseudomonadales</taxon>
        <taxon>Marinobacteraceae</taxon>
        <taxon>Marinobacter</taxon>
    </lineage>
</organism>
<proteinExistence type="predicted"/>
<protein>
    <recommendedName>
        <fullName evidence="3">Microcin J25-processing protein McjB C-terminal domain-containing protein</fullName>
    </recommendedName>
</protein>
<reference evidence="1 2" key="1">
    <citation type="submission" date="2018-07" db="EMBL/GenBank/DDBJ databases">
        <title>Freshwater and sediment microbial communities from various areas in North America, analyzing microbe dynamics in response to fracking.</title>
        <authorList>
            <person name="Lamendella R."/>
        </authorList>
    </citation>
    <scope>NUCLEOTIDE SEQUENCE [LARGE SCALE GENOMIC DNA]</scope>
    <source>
        <strain evidence="1 2">105B</strain>
    </source>
</reference>
<evidence type="ECO:0000313" key="1">
    <source>
        <dbReference type="EMBL" id="RCW63289.1"/>
    </source>
</evidence>
<evidence type="ECO:0000313" key="2">
    <source>
        <dbReference type="Proteomes" id="UP000253647"/>
    </source>
</evidence>
<dbReference type="RefSeq" id="WP_114435322.1">
    <property type="nucleotide sequence ID" value="NZ_QPJI01000019.1"/>
</dbReference>
<sequence length="123" mass="13925">MNDRGLDSDVLDDIDLFLDGVSELNNLECNAAADLISYQLERESIPHQRVCGSTQRVSTGEVIFPHCWIELPNGEIIDTTLRLYFPFAEDVPNGRFRPGANYQYKGTVNPTPRLNERLINQLS</sequence>